<dbReference type="InterPro" id="IPR015943">
    <property type="entry name" value="WD40/YVTN_repeat-like_dom_sf"/>
</dbReference>
<reference evidence="2 3" key="2">
    <citation type="journal article" date="2010" name="Proc. Natl. Acad. Sci. U.S.A.">
        <title>A Nitrospira metagenome illuminates the physiology and evolution of globally important nitrite-oxidizing bacteria.</title>
        <authorList>
            <person name="Lucker S."/>
            <person name="Wagner M."/>
            <person name="Maixner F."/>
            <person name="Pelletier E."/>
            <person name="Koch H."/>
            <person name="Vacherie B."/>
            <person name="Rattei T."/>
            <person name="Sinninghe Damste J."/>
            <person name="Spieck E."/>
            <person name="Le Paslier D."/>
            <person name="Daims H."/>
        </authorList>
    </citation>
    <scope>NUCLEOTIDE SEQUENCE [LARGE SCALE GENOMIC DNA]</scope>
</reference>
<reference evidence="2" key="3">
    <citation type="submission" date="2010-03" db="EMBL/GenBank/DDBJ databases">
        <authorList>
            <person name="Genoscope - CEA"/>
        </authorList>
    </citation>
    <scope>NUCLEOTIDE SEQUENCE</scope>
</reference>
<dbReference type="KEGG" id="nde:NIDE1406"/>
<dbReference type="InterPro" id="IPR011047">
    <property type="entry name" value="Quinoprotein_ADH-like_sf"/>
</dbReference>
<dbReference type="SUPFAM" id="SSF50998">
    <property type="entry name" value="Quinoprotein alcohol dehydrogenase-like"/>
    <property type="match status" value="1"/>
</dbReference>
<evidence type="ECO:0000313" key="2">
    <source>
        <dbReference type="EMBL" id="CBK41155.1"/>
    </source>
</evidence>
<accession>B3U4J5</accession>
<dbReference type="EMBL" id="FP929003">
    <property type="protein sequence ID" value="CBK41155.1"/>
    <property type="molecule type" value="Genomic_DNA"/>
</dbReference>
<proteinExistence type="predicted"/>
<dbReference type="Gene3D" id="2.130.10.10">
    <property type="entry name" value="YVTN repeat-like/Quinoprotein amine dehydrogenase"/>
    <property type="match status" value="1"/>
</dbReference>
<dbReference type="EMBL" id="EU559167">
    <property type="protein sequence ID" value="ACE75562.1"/>
    <property type="molecule type" value="Genomic_DNA"/>
</dbReference>
<dbReference type="HOGENOM" id="CLU_873429_0_0_0"/>
<protein>
    <submittedName>
        <fullName evidence="1">Exported protein</fullName>
    </submittedName>
</protein>
<gene>
    <name evidence="2" type="ORF">NIDE1406</name>
</gene>
<evidence type="ECO:0000313" key="3">
    <source>
        <dbReference type="Proteomes" id="UP000001660"/>
    </source>
</evidence>
<evidence type="ECO:0000313" key="1">
    <source>
        <dbReference type="EMBL" id="ACE75562.1"/>
    </source>
</evidence>
<reference evidence="1" key="1">
    <citation type="journal article" date="2008" name="Environ. Microbiol.">
        <title>Environmental genomics reveals a functional chlorite dismutase in the nitrite-oxidizing bacterium 'Candidatus Nitrospira defluvii'.</title>
        <authorList>
            <person name="Maixner F."/>
            <person name="Wagner M."/>
            <person name="Lucker S."/>
            <person name="Pelletier E."/>
            <person name="Schmitz-Esser S."/>
            <person name="Hace K."/>
            <person name="Spieck E."/>
            <person name="Konrat R."/>
            <person name="Le Paslier D."/>
            <person name="Daims H."/>
        </authorList>
    </citation>
    <scope>NUCLEOTIDE SEQUENCE</scope>
</reference>
<dbReference type="AlphaFoldDB" id="B3U4J5"/>
<organism evidence="1">
    <name type="scientific">Nitrospira defluvii</name>
    <dbReference type="NCBI Taxonomy" id="330214"/>
    <lineage>
        <taxon>Bacteria</taxon>
        <taxon>Pseudomonadati</taxon>
        <taxon>Nitrospirota</taxon>
        <taxon>Nitrospiria</taxon>
        <taxon>Nitrospirales</taxon>
        <taxon>Nitrospiraceae</taxon>
        <taxon>Nitrospira</taxon>
    </lineage>
</organism>
<keyword evidence="3" id="KW-1185">Reference proteome</keyword>
<dbReference type="Proteomes" id="UP000001660">
    <property type="component" value="Chromosome"/>
</dbReference>
<name>B3U4J5_9BACT</name>
<sequence>MALYVISASIAGWFLGTRSSRRSRGFGRLPTERRLALALWATSVLVLISSLASAAPSHISPGRVATPGFDGKVMAQAPADHSDVLAAGFGFQAAGFSMITVRTYEAPSGAILSEDSFDVNVKEEGAAEHDGNRGRIFAGGIGTDPKGKSAFMLRVYDAETGRFLWEGQLNLLKVGEGGPTRASATIIPSGTSVQKVSVSSTTPLQILFSVRAVNPFTGGLVWQDQFAPGIRKRARIEGVLFDGLLVRPVGDPIGHIFDLVVRTYDRTSGTLLWEDSFEQLDRIEEPSTEPELRAYPQAIPSWNPSASLERQAYQTKLR</sequence>